<dbReference type="RefSeq" id="WP_129208133.1">
    <property type="nucleotide sequence ID" value="NZ_BMGU01000003.1"/>
</dbReference>
<gene>
    <name evidence="9" type="ORF">ESZ00_10030</name>
</gene>
<dbReference type="GO" id="GO:0022857">
    <property type="term" value="F:transmembrane transporter activity"/>
    <property type="evidence" value="ECO:0007669"/>
    <property type="project" value="InterPro"/>
</dbReference>
<sequence length="495" mass="53066">MRRDAPSNPDDCTSSPISYQPSRVRPVFVTSLVAAAMFMELLDGTIIATALPQMGHALHASAVSLNIGMTAYMLTLAVFIPISGWMADRMGSRSVFASAITVFTLASILCGLSNGVTEFVLARILQGIGGAMMVPVGRLIVLRATPKEDLAKAIAYITWPALSAPIIGPPLGGFITTYWSWRWIFFLNAPLGVAALILTVLWIANERAETRHSFDWRTFLLAGLASTLFVYALEALSQEHANFHLALILFAISLVSGTLAVLTARHADFPLIDLISLRLPSFAQSIYGGSLFRVAVSVLPFLLPLMFQIGFGLNAFHAGLYLLVLFAGDLTMKSLVIPILRRFGFRKVLLVNGVLAAASVALCAILMPEMSPWIISAVLFAHGALRSLQFTAISTLAYADIPPAHMSRANGFFSAVVQLSGSMGVATGAALVRASGWFRGEHLPQPSLHDFHFAMLLVSVLVLLSLVDALRLAPNTGAVASGHRAALRESVPVAD</sequence>
<evidence type="ECO:0000256" key="4">
    <source>
        <dbReference type="ARBA" id="ARBA00022692"/>
    </source>
</evidence>
<feature type="transmembrane region" description="Helical" evidence="7">
    <location>
        <begin position="451"/>
        <end position="470"/>
    </location>
</feature>
<feature type="transmembrane region" description="Helical" evidence="7">
    <location>
        <begin position="153"/>
        <end position="171"/>
    </location>
</feature>
<reference evidence="9 10" key="1">
    <citation type="journal article" date="2016" name="Int. J. Syst. Evol. Microbiol.">
        <title>Acidipila dinghuensis sp. nov., an acidobacterium isolated from forest soil.</title>
        <authorList>
            <person name="Jiang Y.W."/>
            <person name="Wang J."/>
            <person name="Chen M.H."/>
            <person name="Lv Y.Y."/>
            <person name="Qiu L.H."/>
        </authorList>
    </citation>
    <scope>NUCLEOTIDE SEQUENCE [LARGE SCALE GENOMIC DNA]</scope>
    <source>
        <strain evidence="9 10">DHOF10</strain>
    </source>
</reference>
<feature type="transmembrane region" description="Helical" evidence="7">
    <location>
        <begin position="411"/>
        <end position="431"/>
    </location>
</feature>
<dbReference type="OrthoDB" id="9812221at2"/>
<evidence type="ECO:0000313" key="9">
    <source>
        <dbReference type="EMBL" id="RXS94964.1"/>
    </source>
</evidence>
<dbReference type="Gene3D" id="1.20.1250.20">
    <property type="entry name" value="MFS general substrate transporter like domains"/>
    <property type="match status" value="2"/>
</dbReference>
<feature type="transmembrane region" description="Helical" evidence="7">
    <location>
        <begin position="183"/>
        <end position="204"/>
    </location>
</feature>
<evidence type="ECO:0000256" key="6">
    <source>
        <dbReference type="ARBA" id="ARBA00023136"/>
    </source>
</evidence>
<feature type="domain" description="Major facilitator superfamily (MFS) profile" evidence="8">
    <location>
        <begin position="29"/>
        <end position="477"/>
    </location>
</feature>
<keyword evidence="2" id="KW-0813">Transport</keyword>
<comment type="caution">
    <text evidence="9">The sequence shown here is derived from an EMBL/GenBank/DDBJ whole genome shotgun (WGS) entry which is preliminary data.</text>
</comment>
<evidence type="ECO:0000313" key="10">
    <source>
        <dbReference type="Proteomes" id="UP000290253"/>
    </source>
</evidence>
<dbReference type="PROSITE" id="PS50850">
    <property type="entry name" value="MFS"/>
    <property type="match status" value="1"/>
</dbReference>
<keyword evidence="4 7" id="KW-0812">Transmembrane</keyword>
<comment type="subcellular location">
    <subcellularLocation>
        <location evidence="1">Cell membrane</location>
        <topology evidence="1">Multi-pass membrane protein</topology>
    </subcellularLocation>
</comment>
<dbReference type="Proteomes" id="UP000290253">
    <property type="component" value="Unassembled WGS sequence"/>
</dbReference>
<keyword evidence="3" id="KW-1003">Cell membrane</keyword>
<dbReference type="SUPFAM" id="SSF103473">
    <property type="entry name" value="MFS general substrate transporter"/>
    <property type="match status" value="1"/>
</dbReference>
<keyword evidence="5 7" id="KW-1133">Transmembrane helix</keyword>
<feature type="transmembrane region" description="Helical" evidence="7">
    <location>
        <begin position="120"/>
        <end position="141"/>
    </location>
</feature>
<keyword evidence="10" id="KW-1185">Reference proteome</keyword>
<accession>A0A4Q1SCN9</accession>
<feature type="transmembrane region" description="Helical" evidence="7">
    <location>
        <begin position="309"/>
        <end position="327"/>
    </location>
</feature>
<feature type="transmembrane region" description="Helical" evidence="7">
    <location>
        <begin position="348"/>
        <end position="367"/>
    </location>
</feature>
<feature type="transmembrane region" description="Helical" evidence="7">
    <location>
        <begin position="373"/>
        <end position="399"/>
    </location>
</feature>
<feature type="transmembrane region" description="Helical" evidence="7">
    <location>
        <begin position="285"/>
        <end position="303"/>
    </location>
</feature>
<organism evidence="9 10">
    <name type="scientific">Silvibacterium dinghuense</name>
    <dbReference type="NCBI Taxonomy" id="1560006"/>
    <lineage>
        <taxon>Bacteria</taxon>
        <taxon>Pseudomonadati</taxon>
        <taxon>Acidobacteriota</taxon>
        <taxon>Terriglobia</taxon>
        <taxon>Terriglobales</taxon>
        <taxon>Acidobacteriaceae</taxon>
        <taxon>Silvibacterium</taxon>
    </lineage>
</organism>
<dbReference type="PANTHER" id="PTHR42718">
    <property type="entry name" value="MAJOR FACILITATOR SUPERFAMILY MULTIDRUG TRANSPORTER MFSC"/>
    <property type="match status" value="1"/>
</dbReference>
<protein>
    <submittedName>
        <fullName evidence="9">MFS transporter</fullName>
    </submittedName>
</protein>
<feature type="transmembrane region" description="Helical" evidence="7">
    <location>
        <begin position="27"/>
        <end position="51"/>
    </location>
</feature>
<evidence type="ECO:0000256" key="7">
    <source>
        <dbReference type="SAM" id="Phobius"/>
    </source>
</evidence>
<keyword evidence="6 7" id="KW-0472">Membrane</keyword>
<dbReference type="InterPro" id="IPR036259">
    <property type="entry name" value="MFS_trans_sf"/>
</dbReference>
<dbReference type="GO" id="GO:0005886">
    <property type="term" value="C:plasma membrane"/>
    <property type="evidence" value="ECO:0007669"/>
    <property type="project" value="UniProtKB-SubCell"/>
</dbReference>
<evidence type="ECO:0000256" key="5">
    <source>
        <dbReference type="ARBA" id="ARBA00022989"/>
    </source>
</evidence>
<evidence type="ECO:0000256" key="3">
    <source>
        <dbReference type="ARBA" id="ARBA00022475"/>
    </source>
</evidence>
<feature type="transmembrane region" description="Helical" evidence="7">
    <location>
        <begin position="94"/>
        <end position="114"/>
    </location>
</feature>
<dbReference type="PANTHER" id="PTHR42718:SF46">
    <property type="entry name" value="BLR6921 PROTEIN"/>
    <property type="match status" value="1"/>
</dbReference>
<proteinExistence type="predicted"/>
<evidence type="ECO:0000259" key="8">
    <source>
        <dbReference type="PROSITE" id="PS50850"/>
    </source>
</evidence>
<feature type="transmembrane region" description="Helical" evidence="7">
    <location>
        <begin position="57"/>
        <end position="82"/>
    </location>
</feature>
<dbReference type="EMBL" id="SDMK01000002">
    <property type="protein sequence ID" value="RXS94964.1"/>
    <property type="molecule type" value="Genomic_DNA"/>
</dbReference>
<evidence type="ECO:0000256" key="1">
    <source>
        <dbReference type="ARBA" id="ARBA00004651"/>
    </source>
</evidence>
<feature type="transmembrane region" description="Helical" evidence="7">
    <location>
        <begin position="245"/>
        <end position="264"/>
    </location>
</feature>
<evidence type="ECO:0000256" key="2">
    <source>
        <dbReference type="ARBA" id="ARBA00022448"/>
    </source>
</evidence>
<dbReference type="InterPro" id="IPR011701">
    <property type="entry name" value="MFS"/>
</dbReference>
<name>A0A4Q1SCN9_9BACT</name>
<dbReference type="Pfam" id="PF07690">
    <property type="entry name" value="MFS_1"/>
    <property type="match status" value="1"/>
</dbReference>
<feature type="transmembrane region" description="Helical" evidence="7">
    <location>
        <begin position="216"/>
        <end position="233"/>
    </location>
</feature>
<dbReference type="AlphaFoldDB" id="A0A4Q1SCN9"/>
<dbReference type="InterPro" id="IPR020846">
    <property type="entry name" value="MFS_dom"/>
</dbReference>